<accession>M2M9V8</accession>
<dbReference type="AlphaFoldDB" id="M2M9V8"/>
<evidence type="ECO:0000256" key="1">
    <source>
        <dbReference type="RuleBase" id="RU365099"/>
    </source>
</evidence>
<dbReference type="Pfam" id="PF09424">
    <property type="entry name" value="YqeY"/>
    <property type="match status" value="1"/>
</dbReference>
<dbReference type="GeneID" id="19110450"/>
<dbReference type="Gene3D" id="1.10.1510.10">
    <property type="entry name" value="Uncharacterised protein YqeY/AIM41 PF09424, N-terminal domain"/>
    <property type="match status" value="1"/>
</dbReference>
<reference evidence="2 3" key="1">
    <citation type="journal article" date="2012" name="PLoS Pathog.">
        <title>Diverse lifestyles and strategies of plant pathogenesis encoded in the genomes of eighteen Dothideomycetes fungi.</title>
        <authorList>
            <person name="Ohm R.A."/>
            <person name="Feau N."/>
            <person name="Henrissat B."/>
            <person name="Schoch C.L."/>
            <person name="Horwitz B.A."/>
            <person name="Barry K.W."/>
            <person name="Condon B.J."/>
            <person name="Copeland A.C."/>
            <person name="Dhillon B."/>
            <person name="Glaser F."/>
            <person name="Hesse C.N."/>
            <person name="Kosti I."/>
            <person name="LaButti K."/>
            <person name="Lindquist E.A."/>
            <person name="Lucas S."/>
            <person name="Salamov A.A."/>
            <person name="Bradshaw R.E."/>
            <person name="Ciuffetti L."/>
            <person name="Hamelin R.C."/>
            <person name="Kema G.H.J."/>
            <person name="Lawrence C."/>
            <person name="Scott J.A."/>
            <person name="Spatafora J.W."/>
            <person name="Turgeon B.G."/>
            <person name="de Wit P.J.G.M."/>
            <person name="Zhong S."/>
            <person name="Goodwin S.B."/>
            <person name="Grigoriev I.V."/>
        </authorList>
    </citation>
    <scope>NUCLEOTIDE SEQUENCE [LARGE SCALE GENOMIC DNA]</scope>
    <source>
        <strain evidence="2 3">UAMH 10762</strain>
    </source>
</reference>
<dbReference type="SUPFAM" id="SSF89095">
    <property type="entry name" value="GatB/YqeY motif"/>
    <property type="match status" value="1"/>
</dbReference>
<dbReference type="Proteomes" id="UP000011761">
    <property type="component" value="Unassembled WGS sequence"/>
</dbReference>
<dbReference type="PANTHER" id="PTHR28055:SF1">
    <property type="entry name" value="ALTERED INHERITANCE OF MITOCHONDRIA PROTEIN 41, MITOCHONDRIAL"/>
    <property type="match status" value="1"/>
</dbReference>
<sequence>MALTPSRSLYRGFTWLQQSYVCPQCRRYATPSTPSLPSAPPLLLKLRKDLKTAMQEKDKPRLNVLRNVLAEVTNAAKTNSPIKTDMQLLSLLRKRAAAAKTASEEFKSAGRQDLVEQEEKQAEIMEEYAGSVQTMGMEQIKEAVSGVVEEMKAAASGKAVNMGDVLKKLLAPGGSLDGKAVERSEVARMVKEAVGTGK</sequence>
<dbReference type="RefSeq" id="XP_007679138.1">
    <property type="nucleotide sequence ID" value="XM_007680948.1"/>
</dbReference>
<dbReference type="HOGENOM" id="CLU_079430_0_1_1"/>
<name>M2M9V8_BAUPA</name>
<dbReference type="InterPro" id="IPR042184">
    <property type="entry name" value="YqeY/Aim41_N"/>
</dbReference>
<dbReference type="GO" id="GO:0005739">
    <property type="term" value="C:mitochondrion"/>
    <property type="evidence" value="ECO:0007669"/>
    <property type="project" value="UniProtKB-SubCell"/>
</dbReference>
<dbReference type="EMBL" id="KB445560">
    <property type="protein sequence ID" value="EMC93236.1"/>
    <property type="molecule type" value="Genomic_DNA"/>
</dbReference>
<dbReference type="InterPro" id="IPR019004">
    <property type="entry name" value="YqeY/Aim41"/>
</dbReference>
<evidence type="ECO:0000313" key="3">
    <source>
        <dbReference type="Proteomes" id="UP000011761"/>
    </source>
</evidence>
<keyword evidence="1" id="KW-0496">Mitochondrion</keyword>
<comment type="similarity">
    <text evidence="1">Belongs to the AIM41 family.</text>
</comment>
<keyword evidence="3" id="KW-1185">Reference proteome</keyword>
<organism evidence="2 3">
    <name type="scientific">Baudoinia panamericana (strain UAMH 10762)</name>
    <name type="common">Angels' share fungus</name>
    <name type="synonym">Baudoinia compniacensis (strain UAMH 10762)</name>
    <dbReference type="NCBI Taxonomy" id="717646"/>
    <lineage>
        <taxon>Eukaryota</taxon>
        <taxon>Fungi</taxon>
        <taxon>Dikarya</taxon>
        <taxon>Ascomycota</taxon>
        <taxon>Pezizomycotina</taxon>
        <taxon>Dothideomycetes</taxon>
        <taxon>Dothideomycetidae</taxon>
        <taxon>Mycosphaerellales</taxon>
        <taxon>Teratosphaeriaceae</taxon>
        <taxon>Baudoinia</taxon>
    </lineage>
</organism>
<dbReference type="eggNOG" id="ENOG502SDB7">
    <property type="taxonomic scope" value="Eukaryota"/>
</dbReference>
<dbReference type="GO" id="GO:0016884">
    <property type="term" value="F:carbon-nitrogen ligase activity, with glutamine as amido-N-donor"/>
    <property type="evidence" value="ECO:0007669"/>
    <property type="project" value="UniProtKB-UniRule"/>
</dbReference>
<proteinExistence type="inferred from homology"/>
<dbReference type="OMA" id="RWNSTGP"/>
<gene>
    <name evidence="1" type="primary">AIM41</name>
    <name evidence="2" type="ORF">BAUCODRAFT_26560</name>
</gene>
<dbReference type="KEGG" id="bcom:BAUCODRAFT_26560"/>
<dbReference type="OrthoDB" id="538640at2759"/>
<protein>
    <recommendedName>
        <fullName evidence="1">Altered inheritance of mitochondria protein 41</fullName>
    </recommendedName>
</protein>
<dbReference type="InterPro" id="IPR003789">
    <property type="entry name" value="Asn/Gln_tRNA_amidoTrase-B-like"/>
</dbReference>
<comment type="subcellular location">
    <subcellularLocation>
        <location evidence="1">Mitochondrion</location>
    </subcellularLocation>
</comment>
<dbReference type="PANTHER" id="PTHR28055">
    <property type="entry name" value="ALTERED INHERITANCE OF MITOCHONDRIA PROTEIN 41, MITOCHONDRIAL"/>
    <property type="match status" value="1"/>
</dbReference>
<evidence type="ECO:0000313" key="2">
    <source>
        <dbReference type="EMBL" id="EMC93236.1"/>
    </source>
</evidence>